<feature type="compositionally biased region" description="Low complexity" evidence="1">
    <location>
        <begin position="11"/>
        <end position="22"/>
    </location>
</feature>
<dbReference type="EMBL" id="QJKJ01003879">
    <property type="protein sequence ID" value="RDX96483.1"/>
    <property type="molecule type" value="Genomic_DNA"/>
</dbReference>
<dbReference type="PANTHER" id="PTHR33312:SF35">
    <property type="entry name" value="TPRXL"/>
    <property type="match status" value="1"/>
</dbReference>
<dbReference type="GO" id="GO:0019210">
    <property type="term" value="F:kinase inhibitor activity"/>
    <property type="evidence" value="ECO:0007669"/>
    <property type="project" value="InterPro"/>
</dbReference>
<sequence length="249" mass="27354">MDETQCNPSGDSFSFPSTPTPDSDFEFGSLTPDSPSAEHFATSPADHLFLNGRLRPHPFPLPASRAGSARDSLLSSRSNSTNSSCSSARTSSSDSSERRSFHSKAKGAAIRSASNSSHYQAYGCSQRWQYITPVPALNRDGSKRRDTKQVKIKIKEEGTKRNHRNNNNNNNKSKSKKETVNKGVRLRLGKRILQWFVMACRECHAMEPSSKAHDGLGFGSPRICDPKSGLNLTIEENFALDSVCCVIVS</sequence>
<dbReference type="GO" id="GO:0005886">
    <property type="term" value="C:plasma membrane"/>
    <property type="evidence" value="ECO:0007669"/>
    <property type="project" value="InterPro"/>
</dbReference>
<dbReference type="Proteomes" id="UP000257109">
    <property type="component" value="Unassembled WGS sequence"/>
</dbReference>
<dbReference type="OrthoDB" id="1917218at2759"/>
<organism evidence="2 3">
    <name type="scientific">Mucuna pruriens</name>
    <name type="common">Velvet bean</name>
    <name type="synonym">Dolichos pruriens</name>
    <dbReference type="NCBI Taxonomy" id="157652"/>
    <lineage>
        <taxon>Eukaryota</taxon>
        <taxon>Viridiplantae</taxon>
        <taxon>Streptophyta</taxon>
        <taxon>Embryophyta</taxon>
        <taxon>Tracheophyta</taxon>
        <taxon>Spermatophyta</taxon>
        <taxon>Magnoliopsida</taxon>
        <taxon>eudicotyledons</taxon>
        <taxon>Gunneridae</taxon>
        <taxon>Pentapetalae</taxon>
        <taxon>rosids</taxon>
        <taxon>fabids</taxon>
        <taxon>Fabales</taxon>
        <taxon>Fabaceae</taxon>
        <taxon>Papilionoideae</taxon>
        <taxon>50 kb inversion clade</taxon>
        <taxon>NPAAA clade</taxon>
        <taxon>indigoferoid/millettioid clade</taxon>
        <taxon>Phaseoleae</taxon>
        <taxon>Mucuna</taxon>
    </lineage>
</organism>
<evidence type="ECO:0008006" key="4">
    <source>
        <dbReference type="Google" id="ProtNLM"/>
    </source>
</evidence>
<gene>
    <name evidence="2" type="ORF">CR513_20848</name>
</gene>
<protein>
    <recommendedName>
        <fullName evidence="4">Membrane-associated kinase regulator 1</fullName>
    </recommendedName>
</protein>
<proteinExistence type="predicted"/>
<evidence type="ECO:0000256" key="1">
    <source>
        <dbReference type="SAM" id="MobiDB-lite"/>
    </source>
</evidence>
<feature type="region of interest" description="Disordered" evidence="1">
    <location>
        <begin position="135"/>
        <end position="180"/>
    </location>
</feature>
<comment type="caution">
    <text evidence="2">The sequence shown here is derived from an EMBL/GenBank/DDBJ whole genome shotgun (WGS) entry which is preliminary data.</text>
</comment>
<accession>A0A371H1H0</accession>
<dbReference type="AlphaFoldDB" id="A0A371H1H0"/>
<feature type="non-terminal residue" evidence="2">
    <location>
        <position position="1"/>
    </location>
</feature>
<feature type="compositionally biased region" description="Basic and acidic residues" evidence="1">
    <location>
        <begin position="140"/>
        <end position="160"/>
    </location>
</feature>
<dbReference type="InterPro" id="IPR039620">
    <property type="entry name" value="BKI1/MAKR1/3/4"/>
</dbReference>
<dbReference type="PANTHER" id="PTHR33312">
    <property type="entry name" value="MEMBRANE-ASSOCIATED KINASE REGULATOR 4-RELATED"/>
    <property type="match status" value="1"/>
</dbReference>
<feature type="compositionally biased region" description="Polar residues" evidence="1">
    <location>
        <begin position="1"/>
        <end position="10"/>
    </location>
</feature>
<name>A0A371H1H0_MUCPR</name>
<feature type="region of interest" description="Disordered" evidence="1">
    <location>
        <begin position="1"/>
        <end position="44"/>
    </location>
</feature>
<feature type="compositionally biased region" description="Low complexity" evidence="1">
    <location>
        <begin position="63"/>
        <end position="94"/>
    </location>
</feature>
<feature type="region of interest" description="Disordered" evidence="1">
    <location>
        <begin position="60"/>
        <end position="112"/>
    </location>
</feature>
<evidence type="ECO:0000313" key="2">
    <source>
        <dbReference type="EMBL" id="RDX96483.1"/>
    </source>
</evidence>
<evidence type="ECO:0000313" key="3">
    <source>
        <dbReference type="Proteomes" id="UP000257109"/>
    </source>
</evidence>
<keyword evidence="3" id="KW-1185">Reference proteome</keyword>
<reference evidence="2" key="1">
    <citation type="submission" date="2018-05" db="EMBL/GenBank/DDBJ databases">
        <title>Draft genome of Mucuna pruriens seed.</title>
        <authorList>
            <person name="Nnadi N.E."/>
            <person name="Vos R."/>
            <person name="Hasami M.H."/>
            <person name="Devisetty U.K."/>
            <person name="Aguiy J.C."/>
        </authorList>
    </citation>
    <scope>NUCLEOTIDE SEQUENCE [LARGE SCALE GENOMIC DNA]</scope>
    <source>
        <strain evidence="2">JCA_2017</strain>
    </source>
</reference>